<feature type="domain" description="Bacterial Ig-like" evidence="2">
    <location>
        <begin position="357"/>
        <end position="421"/>
    </location>
</feature>
<name>A0AA86INC8_9ENTR</name>
<dbReference type="InterPro" id="IPR048051">
    <property type="entry name" value="BapA-like_prefix-like"/>
</dbReference>
<accession>A0AA86INC8</accession>
<dbReference type="EMBL" id="AP024590">
    <property type="protein sequence ID" value="BCU54513.1"/>
    <property type="molecule type" value="Genomic_DNA"/>
</dbReference>
<feature type="domain" description="Bacterial Ig-like" evidence="2">
    <location>
        <begin position="1164"/>
        <end position="1227"/>
    </location>
</feature>
<feature type="compositionally biased region" description="Gly residues" evidence="1">
    <location>
        <begin position="191"/>
        <end position="219"/>
    </location>
</feature>
<feature type="domain" description="Bacterial Ig-like" evidence="2">
    <location>
        <begin position="1263"/>
        <end position="1328"/>
    </location>
</feature>
<reference evidence="4" key="1">
    <citation type="submission" date="2021-04" db="EMBL/GenBank/DDBJ databases">
        <title>Difference and commonality of drug resistance evolution in various bacteria. and drug sensitivity profiles.</title>
        <authorList>
            <person name="Maeda T."/>
            <person name="Shibai A."/>
            <person name="Kawada K."/>
            <person name="Kotani H."/>
            <person name="Tarusawa Y."/>
            <person name="Tanabe K."/>
            <person name="Furusawa C."/>
        </authorList>
    </citation>
    <scope>NUCLEOTIDE SEQUENCE</scope>
    <source>
        <strain evidence="4">JCM 8580</strain>
    </source>
</reference>
<organism evidence="4 5">
    <name type="scientific">Enterobacter kobei</name>
    <dbReference type="NCBI Taxonomy" id="208224"/>
    <lineage>
        <taxon>Bacteria</taxon>
        <taxon>Pseudomonadati</taxon>
        <taxon>Pseudomonadota</taxon>
        <taxon>Gammaproteobacteria</taxon>
        <taxon>Enterobacterales</taxon>
        <taxon>Enterobacteriaceae</taxon>
        <taxon>Enterobacter</taxon>
        <taxon>Enterobacter cloacae complex</taxon>
    </lineage>
</organism>
<feature type="domain" description="Bacterial Ig-like" evidence="2">
    <location>
        <begin position="2100"/>
        <end position="2152"/>
    </location>
</feature>
<dbReference type="NCBIfam" id="NF033677">
    <property type="entry name" value="biofilm_BapA_N"/>
    <property type="match status" value="1"/>
</dbReference>
<feature type="compositionally biased region" description="Low complexity" evidence="1">
    <location>
        <begin position="3918"/>
        <end position="3946"/>
    </location>
</feature>
<dbReference type="NCBIfam" id="NF012196">
    <property type="entry name" value="Ig_like_ice"/>
    <property type="match status" value="3"/>
</dbReference>
<evidence type="ECO:0000259" key="2">
    <source>
        <dbReference type="Pfam" id="PF19077"/>
    </source>
</evidence>
<dbReference type="Pfam" id="PF22783">
    <property type="entry name" value="BapA_N"/>
    <property type="match status" value="1"/>
</dbReference>
<feature type="compositionally biased region" description="Low complexity" evidence="1">
    <location>
        <begin position="163"/>
        <end position="181"/>
    </location>
</feature>
<proteinExistence type="predicted"/>
<dbReference type="NCBIfam" id="NF033510">
    <property type="entry name" value="Ca_tandemer"/>
    <property type="match status" value="36"/>
</dbReference>
<evidence type="ECO:0000313" key="4">
    <source>
        <dbReference type="EMBL" id="BCU54513.1"/>
    </source>
</evidence>
<dbReference type="Proteomes" id="UP000682928">
    <property type="component" value="Chromosome"/>
</dbReference>
<evidence type="ECO:0008006" key="6">
    <source>
        <dbReference type="Google" id="ProtNLM"/>
    </source>
</evidence>
<dbReference type="InterPro" id="IPR013783">
    <property type="entry name" value="Ig-like_fold"/>
</dbReference>
<feature type="domain" description="Bacterial Ig-like" evidence="2">
    <location>
        <begin position="1572"/>
        <end position="1635"/>
    </location>
</feature>
<feature type="region of interest" description="Disordered" evidence="1">
    <location>
        <begin position="155"/>
        <end position="227"/>
    </location>
</feature>
<dbReference type="InterPro" id="IPR049826">
    <property type="entry name" value="Ig-like_ice"/>
</dbReference>
<protein>
    <recommendedName>
        <fullName evidence="6">Ig-like domain repeat protein</fullName>
    </recommendedName>
</protein>
<dbReference type="Pfam" id="PF19077">
    <property type="entry name" value="Big_13"/>
    <property type="match status" value="5"/>
</dbReference>
<dbReference type="Gene3D" id="2.60.40.10">
    <property type="entry name" value="Immunoglobulins"/>
    <property type="match status" value="36"/>
</dbReference>
<gene>
    <name evidence="4" type="ORF">ENKO_11070</name>
</gene>
<feature type="region of interest" description="Disordered" evidence="1">
    <location>
        <begin position="3915"/>
        <end position="3946"/>
    </location>
</feature>
<dbReference type="InterPro" id="IPR044016">
    <property type="entry name" value="Big_13"/>
</dbReference>
<sequence>MAPKNGLPGSVDIINQKTGDVVMEYPQNADRVVNLSQTSVVRVNASPASVNFYEREGNDLIVHMKDGSTVRYQKFFFLDENGLHSQLVFEDNLGAHQAVFPFASEAGPLTAEAIVPAMADVAVGSLIGAGGISALAVLGGLAAVGGIVGVAAASSGGGGGGSDNDNNNGGTTPPDGGTTPPGDGGSPTPPDGGGTTPPDGGGTTPPDGGGTTPPDGGGTAPPVESTLTVDPLTEDNLLNLETVSLSQVLSGSTQAENAGCLITVMWGDSVWTTTVNDDGSWALVFPPEVLQSFSQGQSLLRVRLVDNRGTALEAAMPVIVDTIPPALDPVEFVPNRIFDSSQLNGDKILRGYSEAADEGSTVLITLNGKTYSAIVDSSGNWQTSIPLADLQALADGDSYTITYEITDLAGNVTTSSSDFTVNLTAPIITVNPLTGDDVLNNAEIQLDQVLSGTTENIAAGQTVTITLGGQTWYAVVQGDGSWSVTLPSGDLLALGNGPGTITVSVVDKNNQTITSNHPITVDTAQSGIAIAIVSTDDYLNAAEATQPLEVRGVTTVVGPSVSVLVEFNGKTYTAVVDNAGYWSAVIPVADLAELKDGPRQITATVTLGTQSASDEHILHVAINHVPQPTLSTPFVDGILSAAERDIPQAISGNTGISGAGQKVSVLLGGKTYTATVDSDGNWAITVPPADLQTLPQGSVSMIVNASDAAGNNATLPASAIVDTLAPDLAVLPISGDGRLGVEDLNIAQALSGISSMSEAGQPITVVLNNKTYTTTVGSDGNWSITLPSADLQQLVNGANVATVTLTDAAGNARVVEQTINVKTTQPTATVTSFAGNNGLDAAEIKTDQLLRGTTTDAEPGSRVTVTLGGNSWHSVVASDGSWTMLIPSGSLHQLSPGVNTAQVSITDIYGQTANDTYTVTVESASTAVAISIISGNDYIGVQEAAGVVTISGTSAGLPLNTEVQVLVNDTTYKGFVDANGNWSIALAPGALSGSVDGPLTVTATAVVNGVTVSDIHTVNLILNALPQASNDPLFGDGVLNGSEIQQNQTITGDTGVAGPGQTVSVNLGGNTYTGTVNENGQWSVTIPSGALNGLTNANSPLPVTVTVTDIAGNTDTSAPINVNIDVVPPVLSFDPFAANDILNLAEAGATQTLSGVASGAGAGQPVTIVLNGQTYNATTGANGVWSVDIPSSALQALPDGQATFTVTVTDAAQNSTTASHNISVRIDPQKQPLLTIDPVAGDNVIDAAERGETITLTGKVFNVEAGQTVTVTQGASSWTGTVGTDGKWQVTIPQGDLAGLLDGNYALVVQVSDAAGNSTSASRPFSVDSTVSAISVSPLTGDDRVSVSDISNGLLISGSSVGLAEGTPVTVTLNGKLYETAVGTGGAWSLTIPAEDARAISDGNVTLAVSAQESDGTIVNSSHVFTIITHDLPVVSMNLPFTDGIMNASEASAGGTLSGSTGVSGAGQQVQVQIGSGAQAQTLTATVDANGNWSVNVPSTVLNTLADGTVPVVITTTDVVGNPAVLESNIVVDKTPPVLTVGAVGGDGIVNAAEAAGPMVITGSATPYDPAQPQTVVVQINGQIYNALIQANGDWSVTLPAGALNGIPDGPVSMTVVATDSAGNISTQKPTFTLDASPVNAPQVTMNSISTDNYVNASEAGTPLVVSGSTVNVEAGQTVTVTLNGIGYPTTVQPDGSWSVSIPANALAAVQDGVQPILVTVSDAAGNVDDATQNVTFIAQPASQPTITIDSVADDNVINDAESGNAVPVTGTSTGLAQGAVVTITLIPGGGIYTGTVGADGTWSVLVPANVVSGLTDQTYTVTATASDVANNSASNTQQVRVDTVGPDINLNSSFLSDGLINISESATVQTLSGTTTPGSIVSLAINGTFIETRADQAGNWSIAIPAEELQALPQGVSSLTLTATDPDGNLSSQPLPINVGNTTLPTITINNSLVLSDGMVNTIEAAGQSQITGTSTGLPVGATIALFIGTVQIGTATVGSGGGWTATLPAGTFAQFADGPYTITASAGDAFGNPASGNLGIEVVIDTPIATLPTAPFTDGTLNQLEASTGQILTGSTGLSGGGQTVSITLDGGDLASPITVNGAVDNNGNWTVQLPSDVLQSLNNGDYTLAVTVTDKAGNTATSPTVDFDVRTDALPTPALNTAFGDGVLINSEVADSALSGTTGLDKASIQTIQVSINNGPLITIASANIDANGQWTLPVSAGTLGALPDGTIPVKIIVTDTAGNVVSGEGNFQAVINNVPDFTLGTLFTDGVLNNPEATAGQVLRGSSGAIGAGQTVTVTLNGVPYNTGATVDANGQWSVTLPPSALTGLTSGQTQTVVVTVTDAYGNSDSATQTFVPQLALPTPSVTDLFGGDNTLNISEAAGPLTLTGTTGLGGGGQFVTVTIDVDGVTYIADVDTNGQWSVSLPAGTLQGLDPNDPHAIIVRAEDQYGNTETANASFDVAFTAPTVTIETPVFGDGYLNISESGTPTTLSGTFESRDPAATTVQVTIGGKVFTATVDPQNKTWTLALDSNSWTGVARGDQSVAVTVTDNALNTGSTSTPVVIALNQPTISVNAPFGNSDLDWTESQQLQTLTGTTSNVEVGRTITVTLAGQTFTTTVQPGNTWALQLTPLQMATLANGSTTLVATVNDVAGNPATTGPVNVTIDTVPPAFSVTINPVAGDNIINASEYNAAPTIAISGQSNGYPAGTVLTITVNGAPVGTATVDGNGAWTTTLPTSAFPNQGSYILEATSQTAPNTASSVQVQVDTVPPTVTLNPVSGDDVINAAESNSSLTLSGTASLSEAGRSVSVTMNNKTYYAVVNADGSWSTVVPQADVAALPQGSNPVVAQLSDAAGNPALDGRIISVDRDGPLLEVNALSLPAVLNTVEAGTGLLVGGRGEPGNTVKVTLGPLSWSSTVDSNGNWSHTFPELDLRTLSDGAQVINITSTDAAGNTSSNNVGLNVALNQGLGVLVNDVFGTDGVLNVAESLVTQLVTGQVSGDYRGATVKVTIAGVSTTIPTTVVGADGKFSIQLPPDLWVGLTQQTLQLQVDVTDIYGNSTNQLINVGTALTDLPVINNITVAADNVINLVDSTASQVVSLGLGNAANVAGVVVTIAGRTIQGTQDALGNWIATLPPSLLGALPDGTVSLAVSVTDKFGNVVNDSANITVAVKTQPAIVLDPLFGDGVLSIPELLNGVISGTATGLNGRTLSIKVGDTTAFTTNVDGNGKWSIALPDAVKSVLQGLGTGNVAVSVEATDQYGNNAAVGTNVALNLLPPVLNAVTLFGDGLLNAADALLTQTITGSVGQASAGSTVSVQLGSKVFAGVVAGNGTFSINVSPADLATLADGTLTPVVTIQTPDGNTTTSNGPAIKVGLTNLPTVGVNLGTLFGGDGYLSRAEADVAQTISGVTSLASGTVTVRVGSATLTGTINNGTWSVSVPSAVLKGLADGNVTVSASVRDDVGNQGTGSQLVNAIVNALPTVSLNTPFGDGNLSLSDLLGAQVLNGTTTNLAAGTALTVTLGGLTFNTTVGSDGSWRLPLPTATLQGLTDGTLSVGVTARDVAGNVASDSKNLLVAIQQAPTLVINSLFGDGGLSAADILSAQVITGSSTNAAGSLVNVTLGGKVYQALVGADGNWSVSVPKTDLSALLDGTLTVNASVTNPAGNVAGTSGLLNVITHSLPTISLTSLFGNDGFLNVAESNGTQTISGRINGGITDGSRVVVSLGGTSYNATVNADGSWSLPVNSTILKGLTGGALKVGVSVIDKVGNTNSTSADVTVKLSTPELSWNALATLNPLTLLTKGLTLSGGSRNLAPNSVVHLSLLNGTVSTTAVTDANGNWSTTLFLGLNILNLLSLTSAVNLYATDEAGNTGYLNVGLGGNIISTTPPATLMAMAVDESSFVLHSDSINTVEENSSAPASTLTARTATAATRETESNTTQTTEESAYTIGGVSITLADGTEASGDSVQGSAGNDTIHLATLGFVAIDGGAGTDTLHLDGVDMVLNLIDAATRVHNIEIIDLGKSGTNSITLDVHEALTVTDKPEDDLIIKGSSGDRVNLVQGNSDIWSVSGHREVDGMQFDIYHNSSQSNTLGDVLVQQGLHVNMV</sequence>
<evidence type="ECO:0000256" key="1">
    <source>
        <dbReference type="SAM" id="MobiDB-lite"/>
    </source>
</evidence>
<feature type="domain" description="Biofilm-associated protein BapA-like prefix-like" evidence="3">
    <location>
        <begin position="11"/>
        <end position="95"/>
    </location>
</feature>
<evidence type="ECO:0000259" key="3">
    <source>
        <dbReference type="Pfam" id="PF22783"/>
    </source>
</evidence>
<evidence type="ECO:0000313" key="5">
    <source>
        <dbReference type="Proteomes" id="UP000682928"/>
    </source>
</evidence>